<sequence length="131" mass="14939">MLVDGTYYILHLLYYIMDDVHDVWIIFIGGRSSRCLLFLSCTEKKEKKEKGNKGGVSKQVMLGAQDKIQVPKTHKLSIASIVNSLFLLSPTSWSNIAKHVLKCRARIRSEVNMYVMGARIIRIPLETSRNI</sequence>
<dbReference type="AlphaFoldDB" id="A0A8D8YA86"/>
<protein>
    <submittedName>
        <fullName evidence="1">Uncharacterized protein</fullName>
    </submittedName>
</protein>
<name>A0A8D8YA86_9HEMI</name>
<reference evidence="1" key="1">
    <citation type="submission" date="2021-05" db="EMBL/GenBank/DDBJ databases">
        <authorList>
            <person name="Alioto T."/>
            <person name="Alioto T."/>
            <person name="Gomez Garrido J."/>
        </authorList>
    </citation>
    <scope>NUCLEOTIDE SEQUENCE</scope>
</reference>
<organism evidence="1">
    <name type="scientific">Cacopsylla melanoneura</name>
    <dbReference type="NCBI Taxonomy" id="428564"/>
    <lineage>
        <taxon>Eukaryota</taxon>
        <taxon>Metazoa</taxon>
        <taxon>Ecdysozoa</taxon>
        <taxon>Arthropoda</taxon>
        <taxon>Hexapoda</taxon>
        <taxon>Insecta</taxon>
        <taxon>Pterygota</taxon>
        <taxon>Neoptera</taxon>
        <taxon>Paraneoptera</taxon>
        <taxon>Hemiptera</taxon>
        <taxon>Sternorrhyncha</taxon>
        <taxon>Psylloidea</taxon>
        <taxon>Psyllidae</taxon>
        <taxon>Psyllinae</taxon>
        <taxon>Cacopsylla</taxon>
    </lineage>
</organism>
<accession>A0A8D8YA86</accession>
<proteinExistence type="predicted"/>
<dbReference type="EMBL" id="HBUF01368657">
    <property type="protein sequence ID" value="CAG6724956.1"/>
    <property type="molecule type" value="Transcribed_RNA"/>
</dbReference>
<evidence type="ECO:0000313" key="1">
    <source>
        <dbReference type="EMBL" id="CAG6724956.1"/>
    </source>
</evidence>